<evidence type="ECO:0000313" key="2">
    <source>
        <dbReference type="EnsemblPlants" id="PGSC0003DMT400090345"/>
    </source>
</evidence>
<organism evidence="2 3">
    <name type="scientific">Solanum tuberosum</name>
    <name type="common">Potato</name>
    <dbReference type="NCBI Taxonomy" id="4113"/>
    <lineage>
        <taxon>Eukaryota</taxon>
        <taxon>Viridiplantae</taxon>
        <taxon>Streptophyta</taxon>
        <taxon>Embryophyta</taxon>
        <taxon>Tracheophyta</taxon>
        <taxon>Spermatophyta</taxon>
        <taxon>Magnoliopsida</taxon>
        <taxon>eudicotyledons</taxon>
        <taxon>Gunneridae</taxon>
        <taxon>Pentapetalae</taxon>
        <taxon>asterids</taxon>
        <taxon>lamiids</taxon>
        <taxon>Solanales</taxon>
        <taxon>Solanaceae</taxon>
        <taxon>Solanoideae</taxon>
        <taxon>Solaneae</taxon>
        <taxon>Solanum</taxon>
    </lineage>
</organism>
<feature type="region of interest" description="Disordered" evidence="1">
    <location>
        <begin position="20"/>
        <end position="43"/>
    </location>
</feature>
<accession>M1DK68</accession>
<dbReference type="EnsemblPlants" id="PGSC0003DMT400090345">
    <property type="protein sequence ID" value="PGSC0003DMT400090345"/>
    <property type="gene ID" value="PGSC0003DMG400039916"/>
</dbReference>
<dbReference type="InParanoid" id="M1DK68"/>
<protein>
    <submittedName>
        <fullName evidence="2">Uncharacterized protein</fullName>
    </submittedName>
</protein>
<proteinExistence type="predicted"/>
<dbReference type="AlphaFoldDB" id="M1DK68"/>
<evidence type="ECO:0000256" key="1">
    <source>
        <dbReference type="SAM" id="MobiDB-lite"/>
    </source>
</evidence>
<evidence type="ECO:0000313" key="3">
    <source>
        <dbReference type="Proteomes" id="UP000011115"/>
    </source>
</evidence>
<sequence length="96" mass="10508">MVLPVVARIMEPRKPLLPRAPTRLVKTSTSSGDGRGGEVVAYQSPSHEPLDDLWRLLRAVELVVVKSECIGESSCFEDGVTLFSVSVLLFSFGYDV</sequence>
<dbReference type="HOGENOM" id="CLU_2363731_0_0_1"/>
<dbReference type="Gramene" id="PGSC0003DMT400090345">
    <property type="protein sequence ID" value="PGSC0003DMT400090345"/>
    <property type="gene ID" value="PGSC0003DMG400039916"/>
</dbReference>
<reference evidence="2" key="2">
    <citation type="submission" date="2015-06" db="UniProtKB">
        <authorList>
            <consortium name="EnsemblPlants"/>
        </authorList>
    </citation>
    <scope>IDENTIFICATION</scope>
    <source>
        <strain evidence="2">DM1-3 516 R44</strain>
    </source>
</reference>
<reference evidence="3" key="1">
    <citation type="journal article" date="2011" name="Nature">
        <title>Genome sequence and analysis of the tuber crop potato.</title>
        <authorList>
            <consortium name="The Potato Genome Sequencing Consortium"/>
        </authorList>
    </citation>
    <scope>NUCLEOTIDE SEQUENCE [LARGE SCALE GENOMIC DNA]</scope>
    <source>
        <strain evidence="3">cv. DM1-3 516 R44</strain>
    </source>
</reference>
<dbReference type="PaxDb" id="4113-PGSC0003DMT400090345"/>
<dbReference type="Proteomes" id="UP000011115">
    <property type="component" value="Unassembled WGS sequence"/>
</dbReference>
<keyword evidence="3" id="KW-1185">Reference proteome</keyword>
<name>M1DK68_SOLTU</name>